<organism evidence="2 3">
    <name type="scientific">Actinophytocola xanthii</name>
    <dbReference type="NCBI Taxonomy" id="1912961"/>
    <lineage>
        <taxon>Bacteria</taxon>
        <taxon>Bacillati</taxon>
        <taxon>Actinomycetota</taxon>
        <taxon>Actinomycetes</taxon>
        <taxon>Pseudonocardiales</taxon>
        <taxon>Pseudonocardiaceae</taxon>
    </lineage>
</organism>
<reference evidence="2 3" key="1">
    <citation type="submission" date="2016-12" db="EMBL/GenBank/DDBJ databases">
        <title>The draft genome sequence of Actinophytocola sp. 11-183.</title>
        <authorList>
            <person name="Wang W."/>
            <person name="Yuan L."/>
        </authorList>
    </citation>
    <scope>NUCLEOTIDE SEQUENCE [LARGE SCALE GENOMIC DNA]</scope>
    <source>
        <strain evidence="2 3">11-183</strain>
    </source>
</reference>
<dbReference type="InterPro" id="IPR036724">
    <property type="entry name" value="Cobalamin-bd_sf"/>
</dbReference>
<feature type="domain" description="B12-binding" evidence="1">
    <location>
        <begin position="15"/>
        <end position="152"/>
    </location>
</feature>
<accession>A0A1Q8CJZ4</accession>
<dbReference type="GO" id="GO:0046872">
    <property type="term" value="F:metal ion binding"/>
    <property type="evidence" value="ECO:0007669"/>
    <property type="project" value="InterPro"/>
</dbReference>
<protein>
    <recommendedName>
        <fullName evidence="1">B12-binding domain-containing protein</fullName>
    </recommendedName>
</protein>
<dbReference type="AlphaFoldDB" id="A0A1Q8CJZ4"/>
<dbReference type="STRING" id="1912961.BU204_25655"/>
<keyword evidence="3" id="KW-1185">Reference proteome</keyword>
<dbReference type="CDD" id="cd02065">
    <property type="entry name" value="B12-binding_like"/>
    <property type="match status" value="1"/>
</dbReference>
<dbReference type="GO" id="GO:0031419">
    <property type="term" value="F:cobalamin binding"/>
    <property type="evidence" value="ECO:0007669"/>
    <property type="project" value="InterPro"/>
</dbReference>
<evidence type="ECO:0000313" key="2">
    <source>
        <dbReference type="EMBL" id="OLF14680.1"/>
    </source>
</evidence>
<dbReference type="SUPFAM" id="SSF52242">
    <property type="entry name" value="Cobalamin (vitamin B12)-binding domain"/>
    <property type="match status" value="1"/>
</dbReference>
<gene>
    <name evidence="2" type="ORF">BU204_25655</name>
</gene>
<dbReference type="PROSITE" id="PS51332">
    <property type="entry name" value="B12_BINDING"/>
    <property type="match status" value="1"/>
</dbReference>
<evidence type="ECO:0000259" key="1">
    <source>
        <dbReference type="PROSITE" id="PS51332"/>
    </source>
</evidence>
<name>A0A1Q8CJZ4_9PSEU</name>
<proteinExistence type="predicted"/>
<dbReference type="OrthoDB" id="8482131at2"/>
<dbReference type="RefSeq" id="WP_075128317.1">
    <property type="nucleotide sequence ID" value="NZ_MSIE01000050.1"/>
</dbReference>
<dbReference type="Gene3D" id="3.40.50.280">
    <property type="entry name" value="Cobalamin-binding domain"/>
    <property type="match status" value="1"/>
</dbReference>
<dbReference type="InterPro" id="IPR006158">
    <property type="entry name" value="Cobalamin-bd"/>
</dbReference>
<dbReference type="EMBL" id="MSIE01000050">
    <property type="protein sequence ID" value="OLF14680.1"/>
    <property type="molecule type" value="Genomic_DNA"/>
</dbReference>
<evidence type="ECO:0000313" key="3">
    <source>
        <dbReference type="Proteomes" id="UP000185596"/>
    </source>
</evidence>
<dbReference type="Proteomes" id="UP000185596">
    <property type="component" value="Unassembled WGS sequence"/>
</dbReference>
<comment type="caution">
    <text evidence="2">The sequence shown here is derived from an EMBL/GenBank/DDBJ whole genome shotgun (WGS) entry which is preliminary data.</text>
</comment>
<dbReference type="Pfam" id="PF02310">
    <property type="entry name" value="B12-binding"/>
    <property type="match status" value="1"/>
</dbReference>
<sequence length="159" mass="17006">MLTPLHNGWFRQPEARHVLLTTVASDAHTWNLVYLELLLVELGREVTNLGPCVPVSTVVESCRRRPPALLVVSTVNGHGAADGLELVRSLYRDPATRAVPAVIGGKLGIGGAAGECRRDLLAAGYRAVYEDTDPETPYEFLARALDTAAGPAGHVRDSA</sequence>